<dbReference type="PANTHER" id="PTHR12689">
    <property type="entry name" value="A1 CISTRON SPLICING FACTOR AAR2-RELATED"/>
    <property type="match status" value="1"/>
</dbReference>
<dbReference type="Pfam" id="PF05282">
    <property type="entry name" value="AAR2"/>
    <property type="match status" value="1"/>
</dbReference>
<dbReference type="InterPro" id="IPR038516">
    <property type="entry name" value="AAR2_N_sf"/>
</dbReference>
<evidence type="ECO:0000256" key="6">
    <source>
        <dbReference type="SAM" id="MobiDB-lite"/>
    </source>
</evidence>
<comment type="similarity">
    <text evidence="2">Belongs to the AAR2 family.</text>
</comment>
<accession>A0AAJ7X964</accession>
<feature type="region of interest" description="Disordered" evidence="6">
    <location>
        <begin position="64"/>
        <end position="93"/>
    </location>
</feature>
<dbReference type="CDD" id="cd13778">
    <property type="entry name" value="Aar2_C"/>
    <property type="match status" value="1"/>
</dbReference>
<dbReference type="CTD" id="25980"/>
<name>A0AAJ7X964_PETMA</name>
<evidence type="ECO:0000256" key="1">
    <source>
        <dbReference type="ARBA" id="ARBA00003708"/>
    </source>
</evidence>
<organism evidence="9 10">
    <name type="scientific">Petromyzon marinus</name>
    <name type="common">Sea lamprey</name>
    <dbReference type="NCBI Taxonomy" id="7757"/>
    <lineage>
        <taxon>Eukaryota</taxon>
        <taxon>Metazoa</taxon>
        <taxon>Chordata</taxon>
        <taxon>Craniata</taxon>
        <taxon>Vertebrata</taxon>
        <taxon>Cyclostomata</taxon>
        <taxon>Hyperoartia</taxon>
        <taxon>Petromyzontiformes</taxon>
        <taxon>Petromyzontidae</taxon>
        <taxon>Petromyzon</taxon>
    </lineage>
</organism>
<dbReference type="CDD" id="cd13777">
    <property type="entry name" value="Aar2_N"/>
    <property type="match status" value="1"/>
</dbReference>
<sequence length="374" mass="40428">MDQETAQRLYAEGAFLVFLGVPEGTEFGIDYNTWEVGPLFKGIKMIPPGMHFVHFSAVRGCGGKPGGKAEGSGPKSSGAGDRGPWGRETGPRTGFFHEFGKRELLVRKWDVGMEDAASEEVASDEVERIRASLKDLDRNLAPYPYDTLRRWVSLSGHVTGSVAARLLPLSGRVCAFAEMEPETPSSNSQQRLALNLPRNDTECSSLQEGEARLPIMKQRPGTEIRFSELPQHPFPLGASPADVTRHSLDRSLALDALLARHYPQDEHGILEQVSCSLRSCASCWAASTTHLSSGSGCWRCCAAARRRRCLARASTATSSLCSTTSSTRCHGTSSSTSSRGTTSSPPRCRSSSPSCRARTWSGLCISEPPCSSST</sequence>
<evidence type="ECO:0000259" key="7">
    <source>
        <dbReference type="Pfam" id="PF05282"/>
    </source>
</evidence>
<proteinExistence type="inferred from homology"/>
<evidence type="ECO:0000313" key="10">
    <source>
        <dbReference type="RefSeq" id="XP_032825891.1"/>
    </source>
</evidence>
<feature type="domain" description="AAR2 C-terminal" evidence="7">
    <location>
        <begin position="226"/>
        <end position="271"/>
    </location>
</feature>
<dbReference type="GO" id="GO:0000244">
    <property type="term" value="P:spliceosomal tri-snRNP complex assembly"/>
    <property type="evidence" value="ECO:0007669"/>
    <property type="project" value="TreeGrafter"/>
</dbReference>
<comment type="function">
    <text evidence="1">Component of the U5 snRNP complex that is required for spliceosome assembly and for pre-mRNA splicing.</text>
</comment>
<evidence type="ECO:0000256" key="5">
    <source>
        <dbReference type="ARBA" id="ARBA00047009"/>
    </source>
</evidence>
<dbReference type="Gene3D" id="2.60.34.20">
    <property type="match status" value="1"/>
</dbReference>
<dbReference type="Gene3D" id="1.25.40.550">
    <property type="entry name" value="Aar2, C-terminal domain-like"/>
    <property type="match status" value="1"/>
</dbReference>
<dbReference type="InterPro" id="IPR007946">
    <property type="entry name" value="AAR2"/>
</dbReference>
<dbReference type="InterPro" id="IPR038514">
    <property type="entry name" value="AAR2_C_sf"/>
</dbReference>
<feature type="domain" description="AAR2 N-terminal" evidence="8">
    <location>
        <begin position="12"/>
        <end position="168"/>
    </location>
</feature>
<evidence type="ECO:0000256" key="3">
    <source>
        <dbReference type="ARBA" id="ARBA00016372"/>
    </source>
</evidence>
<dbReference type="InterPro" id="IPR033647">
    <property type="entry name" value="Aar2_N"/>
</dbReference>
<comment type="subunit">
    <text evidence="5">Interacts with PRPF8 (via RNase H homology domain). Component of a U5 snRNP complex that contains PRPF8.</text>
</comment>
<feature type="region of interest" description="Disordered" evidence="6">
    <location>
        <begin position="321"/>
        <end position="356"/>
    </location>
</feature>
<gene>
    <name evidence="10" type="primary">AAR2</name>
</gene>
<evidence type="ECO:0000313" key="9">
    <source>
        <dbReference type="Proteomes" id="UP001318040"/>
    </source>
</evidence>
<dbReference type="RefSeq" id="XP_032825891.1">
    <property type="nucleotide sequence ID" value="XM_032970000.1"/>
</dbReference>
<dbReference type="PANTHER" id="PTHR12689:SF4">
    <property type="entry name" value="PROTEIN AAR2 HOMOLOG"/>
    <property type="match status" value="1"/>
</dbReference>
<evidence type="ECO:0000256" key="2">
    <source>
        <dbReference type="ARBA" id="ARBA00006281"/>
    </source>
</evidence>
<dbReference type="GeneID" id="116951423"/>
<evidence type="ECO:0000259" key="8">
    <source>
        <dbReference type="Pfam" id="PF20981"/>
    </source>
</evidence>
<dbReference type="Proteomes" id="UP001318040">
    <property type="component" value="Chromosome 43"/>
</dbReference>
<dbReference type="Pfam" id="PF20981">
    <property type="entry name" value="AAR2_1st"/>
    <property type="match status" value="1"/>
</dbReference>
<reference evidence="10" key="1">
    <citation type="submission" date="2025-08" db="UniProtKB">
        <authorList>
            <consortium name="RefSeq"/>
        </authorList>
    </citation>
    <scope>IDENTIFICATION</scope>
    <source>
        <tissue evidence="10">Sperm</tissue>
    </source>
</reference>
<dbReference type="AlphaFoldDB" id="A0AAJ7X964"/>
<evidence type="ECO:0000256" key="4">
    <source>
        <dbReference type="ARBA" id="ARBA00030625"/>
    </source>
</evidence>
<protein>
    <recommendedName>
        <fullName evidence="3">Protein AAR2 homolog</fullName>
    </recommendedName>
    <alternativeName>
        <fullName evidence="4">AAR2 splicing factor homolog</fullName>
    </alternativeName>
</protein>
<dbReference type="InterPro" id="IPR033648">
    <property type="entry name" value="AAR2_C"/>
</dbReference>
<keyword evidence="9" id="KW-1185">Reference proteome</keyword>